<dbReference type="EMBL" id="MLAK01001159">
    <property type="protein sequence ID" value="OHS96700.1"/>
    <property type="molecule type" value="Genomic_DNA"/>
</dbReference>
<keyword evidence="1" id="KW-0732">Signal</keyword>
<sequence length="322" mass="36424">MFLIFTLLAYLEEFNSTNINDINLYSILGLKNEASAREITRSYKRFLVKKQRSGSPSEKTLKLWKQTEFAYSILSEPTSKELYDYFGLRFINQTDFSVFGYQSDYKIALYSQVYKQEFDPFGGIIIYPLHFSLLDAMNGAVKNVKVIQTVPCSCPRGGTKCAKCRSSPFMDQIVVQKVELPPGAPDYFRIVVRGLGDSERARGASDVVFLARFHDEKGFKRNGSDLHLNVTISLENAIKGGQIEIQNIDEEKITINLTADDGTNIVKHGTEVRVPGKGLPVYDENKRGDLVIRFDVQFPQTLSEAQKKAIAEILPEDVNEYQ</sequence>
<comment type="caution">
    <text evidence="3">The sequence shown here is derived from an EMBL/GenBank/DDBJ whole genome shotgun (WGS) entry which is preliminary data.</text>
</comment>
<dbReference type="RefSeq" id="XP_068349837.1">
    <property type="nucleotide sequence ID" value="XM_068511230.1"/>
</dbReference>
<dbReference type="OrthoDB" id="550424at2759"/>
<dbReference type="Gene3D" id="2.60.260.20">
    <property type="entry name" value="Urease metallochaperone UreE, N-terminal domain"/>
    <property type="match status" value="2"/>
</dbReference>
<dbReference type="PANTHER" id="PTHR43888">
    <property type="entry name" value="DNAJ-LIKE-2, ISOFORM A-RELATED"/>
    <property type="match status" value="1"/>
</dbReference>
<keyword evidence="4" id="KW-1185">Reference proteome</keyword>
<dbReference type="InterPro" id="IPR001623">
    <property type="entry name" value="DnaJ_domain"/>
</dbReference>
<evidence type="ECO:0000256" key="1">
    <source>
        <dbReference type="SAM" id="SignalP"/>
    </source>
</evidence>
<accession>A0A1J4JHF5</accession>
<dbReference type="Pfam" id="PF00226">
    <property type="entry name" value="DnaJ"/>
    <property type="match status" value="1"/>
</dbReference>
<dbReference type="InterPro" id="IPR008971">
    <property type="entry name" value="HSP40/DnaJ_pept-bd"/>
</dbReference>
<dbReference type="InterPro" id="IPR036869">
    <property type="entry name" value="J_dom_sf"/>
</dbReference>
<evidence type="ECO:0000313" key="3">
    <source>
        <dbReference type="EMBL" id="OHS96700.1"/>
    </source>
</evidence>
<dbReference type="PROSITE" id="PS50076">
    <property type="entry name" value="DNAJ_2"/>
    <property type="match status" value="1"/>
</dbReference>
<dbReference type="PRINTS" id="PR00625">
    <property type="entry name" value="JDOMAIN"/>
</dbReference>
<dbReference type="Pfam" id="PF01556">
    <property type="entry name" value="DnaJ_C"/>
    <property type="match status" value="1"/>
</dbReference>
<dbReference type="FunFam" id="2.60.260.20:FF:000013">
    <property type="entry name" value="DnaJ subfamily B member 11"/>
    <property type="match status" value="1"/>
</dbReference>
<feature type="chain" id="PRO_5012814317" evidence="1">
    <location>
        <begin position="17"/>
        <end position="322"/>
    </location>
</feature>
<dbReference type="GeneID" id="94845934"/>
<dbReference type="VEuPathDB" id="TrichDB:TRFO_37103"/>
<reference evidence="3" key="1">
    <citation type="submission" date="2016-10" db="EMBL/GenBank/DDBJ databases">
        <authorList>
            <person name="Benchimol M."/>
            <person name="Almeida L.G."/>
            <person name="Vasconcelos A.T."/>
            <person name="Perreira-Neves A."/>
            <person name="Rosa I.A."/>
            <person name="Tasca T."/>
            <person name="Bogo M.R."/>
            <person name="de Souza W."/>
        </authorList>
    </citation>
    <scope>NUCLEOTIDE SEQUENCE [LARGE SCALE GENOMIC DNA]</scope>
    <source>
        <strain evidence="3">K</strain>
    </source>
</reference>
<dbReference type="GO" id="GO:0006457">
    <property type="term" value="P:protein folding"/>
    <property type="evidence" value="ECO:0007669"/>
    <property type="project" value="InterPro"/>
</dbReference>
<dbReference type="AlphaFoldDB" id="A0A1J4JHF5"/>
<feature type="signal peptide" evidence="1">
    <location>
        <begin position="1"/>
        <end position="16"/>
    </location>
</feature>
<dbReference type="InterPro" id="IPR044713">
    <property type="entry name" value="DNJA1/2-like"/>
</dbReference>
<dbReference type="SUPFAM" id="SSF49493">
    <property type="entry name" value="HSP40/DnaJ peptide-binding domain"/>
    <property type="match status" value="2"/>
</dbReference>
<feature type="domain" description="J" evidence="2">
    <location>
        <begin position="23"/>
        <end position="87"/>
    </location>
</feature>
<dbReference type="CDD" id="cd10747">
    <property type="entry name" value="DnaJ_C"/>
    <property type="match status" value="1"/>
</dbReference>
<proteinExistence type="predicted"/>
<dbReference type="SUPFAM" id="SSF46565">
    <property type="entry name" value="Chaperone J-domain"/>
    <property type="match status" value="1"/>
</dbReference>
<dbReference type="GO" id="GO:0030544">
    <property type="term" value="F:Hsp70 protein binding"/>
    <property type="evidence" value="ECO:0007669"/>
    <property type="project" value="InterPro"/>
</dbReference>
<gene>
    <name evidence="3" type="ORF">TRFO_37103</name>
</gene>
<evidence type="ECO:0000313" key="4">
    <source>
        <dbReference type="Proteomes" id="UP000179807"/>
    </source>
</evidence>
<evidence type="ECO:0000259" key="2">
    <source>
        <dbReference type="PROSITE" id="PS50076"/>
    </source>
</evidence>
<dbReference type="Proteomes" id="UP000179807">
    <property type="component" value="Unassembled WGS sequence"/>
</dbReference>
<protein>
    <submittedName>
        <fullName evidence="3">DnaJ domain containing protein</fullName>
    </submittedName>
</protein>
<dbReference type="Gene3D" id="1.10.287.110">
    <property type="entry name" value="DnaJ domain"/>
    <property type="match status" value="1"/>
</dbReference>
<dbReference type="InterPro" id="IPR002939">
    <property type="entry name" value="DnaJ_C"/>
</dbReference>
<organism evidence="3 4">
    <name type="scientific">Tritrichomonas foetus</name>
    <dbReference type="NCBI Taxonomy" id="1144522"/>
    <lineage>
        <taxon>Eukaryota</taxon>
        <taxon>Metamonada</taxon>
        <taxon>Parabasalia</taxon>
        <taxon>Tritrichomonadida</taxon>
        <taxon>Tritrichomonadidae</taxon>
        <taxon>Tritrichomonas</taxon>
    </lineage>
</organism>
<dbReference type="GO" id="GO:0051082">
    <property type="term" value="F:unfolded protein binding"/>
    <property type="evidence" value="ECO:0007669"/>
    <property type="project" value="InterPro"/>
</dbReference>
<name>A0A1J4JHF5_9EUKA</name>